<dbReference type="SUPFAM" id="SSF140931">
    <property type="entry name" value="Fic-like"/>
    <property type="match status" value="1"/>
</dbReference>
<dbReference type="RefSeq" id="WP_015774702.1">
    <property type="nucleotide sequence ID" value="NC_013173.1"/>
</dbReference>
<keyword evidence="2" id="KW-0067">ATP-binding</keyword>
<dbReference type="EMBL" id="CP001629">
    <property type="protein sequence ID" value="ACU90613.1"/>
    <property type="molecule type" value="Genomic_DNA"/>
</dbReference>
<feature type="active site" evidence="1">
    <location>
        <position position="209"/>
    </location>
</feature>
<dbReference type="InterPro" id="IPR003812">
    <property type="entry name" value="Fido"/>
</dbReference>
<evidence type="ECO:0000313" key="4">
    <source>
        <dbReference type="EMBL" id="ACU90613.1"/>
    </source>
</evidence>
<dbReference type="PANTHER" id="PTHR13504">
    <property type="entry name" value="FIDO DOMAIN-CONTAINING PROTEIN DDB_G0283145"/>
    <property type="match status" value="1"/>
</dbReference>
<protein>
    <submittedName>
        <fullName evidence="4">Filamentation induced by cAMP protein Fic</fullName>
    </submittedName>
</protein>
<organism evidence="4 5">
    <name type="scientific">Desulfomicrobium baculatum (strain DSM 4028 / VKM B-1378 / X)</name>
    <name type="common">Desulfovibrio baculatus</name>
    <dbReference type="NCBI Taxonomy" id="525897"/>
    <lineage>
        <taxon>Bacteria</taxon>
        <taxon>Pseudomonadati</taxon>
        <taxon>Thermodesulfobacteriota</taxon>
        <taxon>Desulfovibrionia</taxon>
        <taxon>Desulfovibrionales</taxon>
        <taxon>Desulfomicrobiaceae</taxon>
        <taxon>Desulfomicrobium</taxon>
    </lineage>
</organism>
<feature type="binding site" evidence="2">
    <location>
        <begin position="213"/>
        <end position="220"/>
    </location>
    <ligand>
        <name>ATP</name>
        <dbReference type="ChEBI" id="CHEBI:30616"/>
    </ligand>
</feature>
<dbReference type="HOGENOM" id="CLU_666714_0_0_7"/>
<reference evidence="4 5" key="1">
    <citation type="journal article" date="2009" name="Stand. Genomic Sci.">
        <title>Complete genome sequence of Desulfomicrobium baculatum type strain (X).</title>
        <authorList>
            <person name="Copeland A."/>
            <person name="Spring S."/>
            <person name="Goker M."/>
            <person name="Schneider S."/>
            <person name="Lapidus A."/>
            <person name="Del Rio T.G."/>
            <person name="Tice H."/>
            <person name="Cheng J.F."/>
            <person name="Chen F."/>
            <person name="Nolan M."/>
            <person name="Bruce D."/>
            <person name="Goodwin L."/>
            <person name="Pitluck S."/>
            <person name="Ivanova N."/>
            <person name="Mavrommatis K."/>
            <person name="Ovchinnikova G."/>
            <person name="Pati A."/>
            <person name="Chen A."/>
            <person name="Palaniappan K."/>
            <person name="Land M."/>
            <person name="Hauser L."/>
            <person name="Chang Y.J."/>
            <person name="Jeffries C.C."/>
            <person name="Meincke L."/>
            <person name="Sims D."/>
            <person name="Brettin T."/>
            <person name="Detter J.C."/>
            <person name="Han C."/>
            <person name="Chain P."/>
            <person name="Bristow J."/>
            <person name="Eisen J.A."/>
            <person name="Markowitz V."/>
            <person name="Hugenholtz P."/>
            <person name="Kyrpides N.C."/>
            <person name="Klenk H.P."/>
            <person name="Lucas S."/>
        </authorList>
    </citation>
    <scope>NUCLEOTIDE SEQUENCE [LARGE SCALE GENOMIC DNA]</scope>
    <source>
        <strain evidence="5">DSM 4028 / VKM B-1378 / X</strain>
    </source>
</reference>
<dbReference type="InterPro" id="IPR040198">
    <property type="entry name" value="Fido_containing"/>
</dbReference>
<dbReference type="PROSITE" id="PS51459">
    <property type="entry name" value="FIDO"/>
    <property type="match status" value="1"/>
</dbReference>
<name>C7LS65_DESBD</name>
<proteinExistence type="predicted"/>
<sequence length="397" mass="45118">MIKTESVDSMEPMLPPDGSRKLENLAFDLATKASGLASQVQPTVRESVGNLVRSMNCYYSNLIEGHDTHPRDIDRALAHADYSSDPRRRSLQKEAVAHIEVQQMIDSGEDLRIEPTSAEYIAWLHNEFCKRLPEEMLWIENPDTRESIQIKGGILRDGWVQVGKHIPPNAEDLPRFLNRFAEAYNSNKLSRQSQIIAVGAAHHRLLWIHPFFDGNGRVTRLMSHASLQRCGVGSSLWSVARGLARNVHDYKALLMSADSQRRSDFDGRGTLSTKTLTEFCEFFLSICIDQVDYMASLLEPNDFLRRMRLHIEDEIAVGSLPKGSFHLLREAWLTGEVQRGRAPEITSYGERMARSVVSSLIKKGYLKSQTPRSPLFLAFPLDAVERWFPRLYPQNKV</sequence>
<evidence type="ECO:0000256" key="2">
    <source>
        <dbReference type="PIRSR" id="PIRSR640198-2"/>
    </source>
</evidence>
<dbReference type="Proteomes" id="UP000002216">
    <property type="component" value="Chromosome"/>
</dbReference>
<dbReference type="PANTHER" id="PTHR13504:SF38">
    <property type="entry name" value="FIDO DOMAIN-CONTAINING PROTEIN"/>
    <property type="match status" value="1"/>
</dbReference>
<feature type="domain" description="Fido" evidence="3">
    <location>
        <begin position="116"/>
        <end position="285"/>
    </location>
</feature>
<dbReference type="AlphaFoldDB" id="C7LS65"/>
<evidence type="ECO:0000313" key="5">
    <source>
        <dbReference type="Proteomes" id="UP000002216"/>
    </source>
</evidence>
<dbReference type="eggNOG" id="COG3177">
    <property type="taxonomic scope" value="Bacteria"/>
</dbReference>
<feature type="binding site" evidence="2">
    <location>
        <begin position="162"/>
        <end position="165"/>
    </location>
    <ligand>
        <name>ATP</name>
        <dbReference type="ChEBI" id="CHEBI:30616"/>
    </ligand>
</feature>
<dbReference type="Pfam" id="PF02661">
    <property type="entry name" value="Fic"/>
    <property type="match status" value="1"/>
</dbReference>
<dbReference type="Gene3D" id="1.10.3290.10">
    <property type="entry name" value="Fido-like domain"/>
    <property type="match status" value="1"/>
</dbReference>
<keyword evidence="5" id="KW-1185">Reference proteome</keyword>
<evidence type="ECO:0000256" key="1">
    <source>
        <dbReference type="PIRSR" id="PIRSR640198-1"/>
    </source>
</evidence>
<keyword evidence="2" id="KW-0547">Nucleotide-binding</keyword>
<dbReference type="GO" id="GO:0005524">
    <property type="term" value="F:ATP binding"/>
    <property type="evidence" value="ECO:0007669"/>
    <property type="project" value="UniProtKB-KW"/>
</dbReference>
<accession>C7LS65</accession>
<dbReference type="KEGG" id="dba:Dbac_2534"/>
<dbReference type="InterPro" id="IPR036597">
    <property type="entry name" value="Fido-like_dom_sf"/>
</dbReference>
<gene>
    <name evidence="4" type="ordered locus">Dbac_2534</name>
</gene>
<evidence type="ECO:0000259" key="3">
    <source>
        <dbReference type="PROSITE" id="PS51459"/>
    </source>
</evidence>